<dbReference type="EMBL" id="JALNTZ010000005">
    <property type="protein sequence ID" value="KAJ3651681.1"/>
    <property type="molecule type" value="Genomic_DNA"/>
</dbReference>
<organism evidence="3 4">
    <name type="scientific">Zophobas morio</name>
    <dbReference type="NCBI Taxonomy" id="2755281"/>
    <lineage>
        <taxon>Eukaryota</taxon>
        <taxon>Metazoa</taxon>
        <taxon>Ecdysozoa</taxon>
        <taxon>Arthropoda</taxon>
        <taxon>Hexapoda</taxon>
        <taxon>Insecta</taxon>
        <taxon>Pterygota</taxon>
        <taxon>Neoptera</taxon>
        <taxon>Endopterygota</taxon>
        <taxon>Coleoptera</taxon>
        <taxon>Polyphaga</taxon>
        <taxon>Cucujiformia</taxon>
        <taxon>Tenebrionidae</taxon>
        <taxon>Zophobas</taxon>
    </lineage>
</organism>
<evidence type="ECO:0000313" key="3">
    <source>
        <dbReference type="EMBL" id="KAJ3651681.1"/>
    </source>
</evidence>
<name>A0AA38MD37_9CUCU</name>
<sequence>MSGILEDKDENEVFVPSAVLDEALEAINKWRKRKHAKGVDERIILAYISERSKNAKSSSLWSYYSQLKKMLSVKENIDISRFHQVSAFLKQQSVGHRPKKSKVFTLEEMERFLDNASDDEYLLQKVIFVVGVFGGCRMGELVAMSVDDVEDRGSVLVVQIPDTKTLFCPFIGNLI</sequence>
<dbReference type="AlphaFoldDB" id="A0AA38MD37"/>
<reference evidence="3" key="1">
    <citation type="journal article" date="2023" name="G3 (Bethesda)">
        <title>Whole genome assemblies of Zophobas morio and Tenebrio molitor.</title>
        <authorList>
            <person name="Kaur S."/>
            <person name="Stinson S.A."/>
            <person name="diCenzo G.C."/>
        </authorList>
    </citation>
    <scope>NUCLEOTIDE SEQUENCE</scope>
    <source>
        <strain evidence="3">QUZm001</strain>
    </source>
</reference>
<feature type="domain" description="Tyr recombinase" evidence="2">
    <location>
        <begin position="99"/>
        <end position="175"/>
    </location>
</feature>
<gene>
    <name evidence="3" type="ORF">Zmor_017705</name>
</gene>
<comment type="caution">
    <text evidence="3">The sequence shown here is derived from an EMBL/GenBank/DDBJ whole genome shotgun (WGS) entry which is preliminary data.</text>
</comment>
<protein>
    <recommendedName>
        <fullName evidence="2">Tyr recombinase domain-containing protein</fullName>
    </recommendedName>
</protein>
<dbReference type="PROSITE" id="PS51898">
    <property type="entry name" value="TYR_RECOMBINASE"/>
    <property type="match status" value="1"/>
</dbReference>
<dbReference type="GO" id="GO:0015074">
    <property type="term" value="P:DNA integration"/>
    <property type="evidence" value="ECO:0007669"/>
    <property type="project" value="InterPro"/>
</dbReference>
<proteinExistence type="predicted"/>
<dbReference type="Gene3D" id="1.10.443.10">
    <property type="entry name" value="Intergrase catalytic core"/>
    <property type="match status" value="1"/>
</dbReference>
<keyword evidence="4" id="KW-1185">Reference proteome</keyword>
<dbReference type="InterPro" id="IPR013762">
    <property type="entry name" value="Integrase-like_cat_sf"/>
</dbReference>
<dbReference type="InterPro" id="IPR011010">
    <property type="entry name" value="DNA_brk_join_enz"/>
</dbReference>
<accession>A0AA38MD37</accession>
<dbReference type="Proteomes" id="UP001168821">
    <property type="component" value="Unassembled WGS sequence"/>
</dbReference>
<dbReference type="GO" id="GO:0006310">
    <property type="term" value="P:DNA recombination"/>
    <property type="evidence" value="ECO:0007669"/>
    <property type="project" value="UniProtKB-KW"/>
</dbReference>
<evidence type="ECO:0000259" key="2">
    <source>
        <dbReference type="PROSITE" id="PS51898"/>
    </source>
</evidence>
<keyword evidence="1" id="KW-0233">DNA recombination</keyword>
<dbReference type="SUPFAM" id="SSF56349">
    <property type="entry name" value="DNA breaking-rejoining enzymes"/>
    <property type="match status" value="1"/>
</dbReference>
<dbReference type="InterPro" id="IPR002104">
    <property type="entry name" value="Integrase_catalytic"/>
</dbReference>
<evidence type="ECO:0000256" key="1">
    <source>
        <dbReference type="ARBA" id="ARBA00023172"/>
    </source>
</evidence>
<evidence type="ECO:0000313" key="4">
    <source>
        <dbReference type="Proteomes" id="UP001168821"/>
    </source>
</evidence>
<dbReference type="GO" id="GO:0003677">
    <property type="term" value="F:DNA binding"/>
    <property type="evidence" value="ECO:0007669"/>
    <property type="project" value="InterPro"/>
</dbReference>